<dbReference type="Pfam" id="PF02275">
    <property type="entry name" value="CBAH"/>
    <property type="match status" value="1"/>
</dbReference>
<gene>
    <name evidence="5" type="ORF">SDRG_04026</name>
</gene>
<comment type="similarity">
    <text evidence="1">Belongs to the peptidase C59 family.</text>
</comment>
<keyword evidence="6" id="KW-1185">Reference proteome</keyword>
<dbReference type="InParanoid" id="T0QUB7"/>
<dbReference type="EMBL" id="JH767141">
    <property type="protein sequence ID" value="EQC38306.1"/>
    <property type="molecule type" value="Genomic_DNA"/>
</dbReference>
<dbReference type="PANTHER" id="PTHR35527">
    <property type="entry name" value="CHOLOYLGLYCINE HYDROLASE"/>
    <property type="match status" value="1"/>
</dbReference>
<proteinExistence type="inferred from homology"/>
<dbReference type="InterPro" id="IPR029132">
    <property type="entry name" value="CBAH/NAAA_C"/>
</dbReference>
<keyword evidence="3" id="KW-0732">Signal</keyword>
<reference evidence="5 6" key="1">
    <citation type="submission" date="2012-04" db="EMBL/GenBank/DDBJ databases">
        <title>The Genome Sequence of Saprolegnia declina VS20.</title>
        <authorList>
            <consortium name="The Broad Institute Genome Sequencing Platform"/>
            <person name="Russ C."/>
            <person name="Nusbaum C."/>
            <person name="Tyler B."/>
            <person name="van West P."/>
            <person name="Dieguez-Uribeondo J."/>
            <person name="de Bruijn I."/>
            <person name="Tripathy S."/>
            <person name="Jiang R."/>
            <person name="Young S.K."/>
            <person name="Zeng Q."/>
            <person name="Gargeya S."/>
            <person name="Fitzgerald M."/>
            <person name="Haas B."/>
            <person name="Abouelleil A."/>
            <person name="Alvarado L."/>
            <person name="Arachchi H.M."/>
            <person name="Berlin A."/>
            <person name="Chapman S.B."/>
            <person name="Goldberg J."/>
            <person name="Griggs A."/>
            <person name="Gujja S."/>
            <person name="Hansen M."/>
            <person name="Howarth C."/>
            <person name="Imamovic A."/>
            <person name="Larimer J."/>
            <person name="McCowen C."/>
            <person name="Montmayeur A."/>
            <person name="Murphy C."/>
            <person name="Neiman D."/>
            <person name="Pearson M."/>
            <person name="Priest M."/>
            <person name="Roberts A."/>
            <person name="Saif S."/>
            <person name="Shea T."/>
            <person name="Sisk P."/>
            <person name="Sykes S."/>
            <person name="Wortman J."/>
            <person name="Nusbaum C."/>
            <person name="Birren B."/>
        </authorList>
    </citation>
    <scope>NUCLEOTIDE SEQUENCE [LARGE SCALE GENOMIC DNA]</scope>
    <source>
        <strain evidence="5 6">VS20</strain>
    </source>
</reference>
<feature type="signal peptide" evidence="3">
    <location>
        <begin position="1"/>
        <end position="19"/>
    </location>
</feature>
<dbReference type="SUPFAM" id="SSF56235">
    <property type="entry name" value="N-terminal nucleophile aminohydrolases (Ntn hydrolases)"/>
    <property type="match status" value="1"/>
</dbReference>
<dbReference type="InterPro" id="IPR029055">
    <property type="entry name" value="Ntn_hydrolases_N"/>
</dbReference>
<feature type="chain" id="PRO_5004570583" description="Choloylglycine hydrolase/NAAA C-terminal domain-containing protein" evidence="3">
    <location>
        <begin position="20"/>
        <end position="340"/>
    </location>
</feature>
<sequence>MQLPALLVVLLAGAGGACSDFLLNSTTNVISARSMDFNMDLQTSIETVPIGTRFVEAGGFQWRNSIGFVSFNVRSLPFAADGLNTKGLSAAWLFMEETVYPEVDANDLRPAIGNLCSYILGNFASVDDVVAGFDTIQPVALDLMHIPLAQRAGLGPLRRLPMHIAVHDALGESLAIEFLDGKTRLFRNSLGVLTNAPSLPEHLIRLSTTSGGTLYSSTDRFARLATLNAQANTDVFGVDTSFTSPDSAQNGVARALHLLNTVVQPLVSPEFATEWVVVRDHVRRCIFVQATETNLLRRIDLSKLRFAPGAPPTSWSLGPGIWFLDMDDGGKDPLVNVDTA</sequence>
<dbReference type="GO" id="GO:0016787">
    <property type="term" value="F:hydrolase activity"/>
    <property type="evidence" value="ECO:0007669"/>
    <property type="project" value="UniProtKB-KW"/>
</dbReference>
<evidence type="ECO:0000313" key="6">
    <source>
        <dbReference type="Proteomes" id="UP000030762"/>
    </source>
</evidence>
<dbReference type="VEuPathDB" id="FungiDB:SDRG_04026"/>
<evidence type="ECO:0000256" key="3">
    <source>
        <dbReference type="SAM" id="SignalP"/>
    </source>
</evidence>
<evidence type="ECO:0000313" key="5">
    <source>
        <dbReference type="EMBL" id="EQC38306.1"/>
    </source>
</evidence>
<dbReference type="Gene3D" id="3.60.60.10">
    <property type="entry name" value="Penicillin V Acylase, Chain A"/>
    <property type="match status" value="1"/>
</dbReference>
<feature type="domain" description="Choloylglycine hydrolase/NAAA C-terminal" evidence="4">
    <location>
        <begin position="18"/>
        <end position="208"/>
    </location>
</feature>
<dbReference type="InterPro" id="IPR052193">
    <property type="entry name" value="Peptidase_C59"/>
</dbReference>
<protein>
    <recommendedName>
        <fullName evidence="4">Choloylglycine hydrolase/NAAA C-terminal domain-containing protein</fullName>
    </recommendedName>
</protein>
<dbReference type="OrthoDB" id="63199at2759"/>
<dbReference type="PANTHER" id="PTHR35527:SF2">
    <property type="entry name" value="HYDROLASE"/>
    <property type="match status" value="1"/>
</dbReference>
<evidence type="ECO:0000256" key="1">
    <source>
        <dbReference type="ARBA" id="ARBA00006625"/>
    </source>
</evidence>
<dbReference type="AlphaFoldDB" id="T0QUB7"/>
<dbReference type="Proteomes" id="UP000030762">
    <property type="component" value="Unassembled WGS sequence"/>
</dbReference>
<keyword evidence="2" id="KW-0378">Hydrolase</keyword>
<name>T0QUB7_SAPDV</name>
<organism evidence="5 6">
    <name type="scientific">Saprolegnia diclina (strain VS20)</name>
    <dbReference type="NCBI Taxonomy" id="1156394"/>
    <lineage>
        <taxon>Eukaryota</taxon>
        <taxon>Sar</taxon>
        <taxon>Stramenopiles</taxon>
        <taxon>Oomycota</taxon>
        <taxon>Saprolegniomycetes</taxon>
        <taxon>Saprolegniales</taxon>
        <taxon>Saprolegniaceae</taxon>
        <taxon>Saprolegnia</taxon>
    </lineage>
</organism>
<evidence type="ECO:0000256" key="2">
    <source>
        <dbReference type="ARBA" id="ARBA00022801"/>
    </source>
</evidence>
<dbReference type="GeneID" id="19944753"/>
<dbReference type="OMA" id="MHIPLAQ"/>
<evidence type="ECO:0000259" key="4">
    <source>
        <dbReference type="Pfam" id="PF02275"/>
    </source>
</evidence>
<accession>T0QUB7</accession>
<dbReference type="RefSeq" id="XP_008607898.1">
    <property type="nucleotide sequence ID" value="XM_008609676.1"/>
</dbReference>